<keyword evidence="3" id="KW-1185">Reference proteome</keyword>
<keyword evidence="1" id="KW-0472">Membrane</keyword>
<dbReference type="RefSeq" id="WP_286347412.1">
    <property type="nucleotide sequence ID" value="NZ_AP027733.1"/>
</dbReference>
<feature type="transmembrane region" description="Helical" evidence="1">
    <location>
        <begin position="12"/>
        <end position="33"/>
    </location>
</feature>
<gene>
    <name evidence="2" type="ORF">GCM10025867_48090</name>
</gene>
<evidence type="ECO:0000313" key="2">
    <source>
        <dbReference type="EMBL" id="BDZ52568.1"/>
    </source>
</evidence>
<dbReference type="Proteomes" id="UP001321486">
    <property type="component" value="Plasmid pNBRC108728a"/>
</dbReference>
<evidence type="ECO:0000313" key="3">
    <source>
        <dbReference type="Proteomes" id="UP001321486"/>
    </source>
</evidence>
<reference evidence="3" key="1">
    <citation type="journal article" date="2019" name="Int. J. Syst. Evol. Microbiol.">
        <title>The Global Catalogue of Microorganisms (GCM) 10K type strain sequencing project: providing services to taxonomists for standard genome sequencing and annotation.</title>
        <authorList>
            <consortium name="The Broad Institute Genomics Platform"/>
            <consortium name="The Broad Institute Genome Sequencing Center for Infectious Disease"/>
            <person name="Wu L."/>
            <person name="Ma J."/>
        </authorList>
    </citation>
    <scope>NUCLEOTIDE SEQUENCE [LARGE SCALE GENOMIC DNA]</scope>
    <source>
        <strain evidence="3">NBRC 108728</strain>
    </source>
</reference>
<accession>A0ABN6YAL3</accession>
<keyword evidence="1" id="KW-1133">Transmembrane helix</keyword>
<organism evidence="2 3">
    <name type="scientific">Frondihabitans sucicola</name>
    <dbReference type="NCBI Taxonomy" id="1268041"/>
    <lineage>
        <taxon>Bacteria</taxon>
        <taxon>Bacillati</taxon>
        <taxon>Actinomycetota</taxon>
        <taxon>Actinomycetes</taxon>
        <taxon>Micrococcales</taxon>
        <taxon>Microbacteriaceae</taxon>
        <taxon>Frondihabitans</taxon>
    </lineage>
</organism>
<name>A0ABN6YAL3_9MICO</name>
<sequence length="81" mass="8438">MTTKQATAPKGLTIGAVVSVLILTPALMISAFMPTASKVPPPTPPAHSTGFSMEKVSASANLFFEHVGEWAQGIGQEATKR</sequence>
<protein>
    <submittedName>
        <fullName evidence="2">Uncharacterized protein</fullName>
    </submittedName>
</protein>
<keyword evidence="1" id="KW-0812">Transmembrane</keyword>
<keyword evidence="2" id="KW-0614">Plasmid</keyword>
<dbReference type="EMBL" id="AP027733">
    <property type="protein sequence ID" value="BDZ52568.1"/>
    <property type="molecule type" value="Genomic_DNA"/>
</dbReference>
<geneLocation type="plasmid" evidence="2 3">
    <name>pNBRC108728a</name>
</geneLocation>
<proteinExistence type="predicted"/>
<evidence type="ECO:0000256" key="1">
    <source>
        <dbReference type="SAM" id="Phobius"/>
    </source>
</evidence>